<reference evidence="7 8" key="1">
    <citation type="submission" date="2012-03" db="EMBL/GenBank/DDBJ databases">
        <title>The Genome Sequence of Bartonella tamiae Th239.</title>
        <authorList>
            <consortium name="The Broad Institute Genome Sequencing Platform"/>
            <consortium name="The Broad Institute Genome Sequencing Center for Infectious Disease"/>
            <person name="Feldgarden M."/>
            <person name="Kirby J."/>
            <person name="Kosoy M."/>
            <person name="Birtles R."/>
            <person name="Probert W.S."/>
            <person name="Chiaraviglio L."/>
            <person name="Young S.K."/>
            <person name="Zeng Q."/>
            <person name="Gargeya S."/>
            <person name="Fitzgerald M."/>
            <person name="Haas B."/>
            <person name="Abouelleil A."/>
            <person name="Alvarado L."/>
            <person name="Arachchi H.M."/>
            <person name="Berlin A."/>
            <person name="Chapman S.B."/>
            <person name="Gearin G."/>
            <person name="Goldberg J."/>
            <person name="Griggs A."/>
            <person name="Gujja S."/>
            <person name="Hansen M."/>
            <person name="Heiman D."/>
            <person name="Howarth C."/>
            <person name="Larimer J."/>
            <person name="Lui A."/>
            <person name="MacDonald P.J.P."/>
            <person name="McCowen C."/>
            <person name="Montmayeur A."/>
            <person name="Murphy C."/>
            <person name="Neiman D."/>
            <person name="Pearson M."/>
            <person name="Priest M."/>
            <person name="Roberts A."/>
            <person name="Saif S."/>
            <person name="Shea T."/>
            <person name="Sisk P."/>
            <person name="Stolte C."/>
            <person name="Sykes S."/>
            <person name="Wortman J."/>
            <person name="Nusbaum C."/>
            <person name="Birren B."/>
        </authorList>
    </citation>
    <scope>NUCLEOTIDE SEQUENCE [LARGE SCALE GENOMIC DNA]</scope>
    <source>
        <strain evidence="7 8">Th239</strain>
    </source>
</reference>
<dbReference type="PANTHER" id="PTHR10057:SF0">
    <property type="entry name" value="TRANSLOCATOR PROTEIN"/>
    <property type="match status" value="1"/>
</dbReference>
<accession>J0QTN4</accession>
<dbReference type="GO" id="GO:0016020">
    <property type="term" value="C:membrane"/>
    <property type="evidence" value="ECO:0007669"/>
    <property type="project" value="UniProtKB-SubCell"/>
</dbReference>
<dbReference type="GO" id="GO:0033013">
    <property type="term" value="P:tetrapyrrole metabolic process"/>
    <property type="evidence" value="ECO:0007669"/>
    <property type="project" value="UniProtKB-ARBA"/>
</dbReference>
<dbReference type="Pfam" id="PF03073">
    <property type="entry name" value="TspO_MBR"/>
    <property type="match status" value="1"/>
</dbReference>
<keyword evidence="8" id="KW-1185">Reference proteome</keyword>
<comment type="similarity">
    <text evidence="2">Belongs to the TspO/BZRP family.</text>
</comment>
<dbReference type="Gene3D" id="1.20.1260.100">
    <property type="entry name" value="TspO/MBR protein"/>
    <property type="match status" value="1"/>
</dbReference>
<dbReference type="FunFam" id="1.20.1260.100:FF:000001">
    <property type="entry name" value="translocator protein 2"/>
    <property type="match status" value="1"/>
</dbReference>
<dbReference type="HOGENOM" id="CLU_091805_2_0_5"/>
<feature type="transmembrane region" description="Helical" evidence="6">
    <location>
        <begin position="45"/>
        <end position="66"/>
    </location>
</feature>
<evidence type="ECO:0000256" key="1">
    <source>
        <dbReference type="ARBA" id="ARBA00004141"/>
    </source>
</evidence>
<keyword evidence="3 6" id="KW-0812">Transmembrane</keyword>
<dbReference type="PATRIC" id="fig|1094558.3.peg.1956"/>
<dbReference type="eggNOG" id="COG3476">
    <property type="taxonomic scope" value="Bacteria"/>
</dbReference>
<dbReference type="CDD" id="cd15904">
    <property type="entry name" value="TSPO_MBR"/>
    <property type="match status" value="1"/>
</dbReference>
<dbReference type="InterPro" id="IPR004307">
    <property type="entry name" value="TspO_MBR"/>
</dbReference>
<evidence type="ECO:0000256" key="4">
    <source>
        <dbReference type="ARBA" id="ARBA00022989"/>
    </source>
</evidence>
<dbReference type="RefSeq" id="WP_008040492.1">
    <property type="nucleotide sequence ID" value="NZ_JH725147.1"/>
</dbReference>
<dbReference type="PIRSF" id="PIRSF005859">
    <property type="entry name" value="PBR"/>
    <property type="match status" value="1"/>
</dbReference>
<feature type="transmembrane region" description="Helical" evidence="6">
    <location>
        <begin position="73"/>
        <end position="94"/>
    </location>
</feature>
<evidence type="ECO:0000256" key="2">
    <source>
        <dbReference type="ARBA" id="ARBA00007524"/>
    </source>
</evidence>
<name>J0QTN4_9HYPH</name>
<sequence length="153" mass="17660">MKKWFLLIVFIILVVGIGSFIGFSTSPASWYAALNKPPFTPPNAFFAPIWITLYVLIAIAGWRVYVIDFHKTLWFLWIIQILLNFSWSPVFFGMKMMETALLICLVLFITVAGFIILSWKRDRISALMFIPYIIWLGLANYLNAGVIYLNIIL</sequence>
<evidence type="ECO:0000256" key="6">
    <source>
        <dbReference type="SAM" id="Phobius"/>
    </source>
</evidence>
<evidence type="ECO:0000256" key="3">
    <source>
        <dbReference type="ARBA" id="ARBA00022692"/>
    </source>
</evidence>
<dbReference type="AlphaFoldDB" id="J0QTN4"/>
<organism evidence="7 8">
    <name type="scientific">Bartonella tamiae Th239</name>
    <dbReference type="NCBI Taxonomy" id="1094558"/>
    <lineage>
        <taxon>Bacteria</taxon>
        <taxon>Pseudomonadati</taxon>
        <taxon>Pseudomonadota</taxon>
        <taxon>Alphaproteobacteria</taxon>
        <taxon>Hyphomicrobiales</taxon>
        <taxon>Bartonellaceae</taxon>
        <taxon>Bartonella</taxon>
    </lineage>
</organism>
<feature type="transmembrane region" description="Helical" evidence="6">
    <location>
        <begin position="129"/>
        <end position="151"/>
    </location>
</feature>
<dbReference type="PANTHER" id="PTHR10057">
    <property type="entry name" value="PERIPHERAL-TYPE BENZODIAZEPINE RECEPTOR"/>
    <property type="match status" value="1"/>
</dbReference>
<keyword evidence="4 6" id="KW-1133">Transmembrane helix</keyword>
<dbReference type="OrthoDB" id="9795496at2"/>
<evidence type="ECO:0000256" key="5">
    <source>
        <dbReference type="ARBA" id="ARBA00023136"/>
    </source>
</evidence>
<dbReference type="Proteomes" id="UP000008952">
    <property type="component" value="Unassembled WGS sequence"/>
</dbReference>
<dbReference type="InterPro" id="IPR038330">
    <property type="entry name" value="TspO/MBR-related_sf"/>
</dbReference>
<gene>
    <name evidence="7" type="ORF">ME5_01822</name>
</gene>
<evidence type="ECO:0000313" key="7">
    <source>
        <dbReference type="EMBL" id="EJF89271.1"/>
    </source>
</evidence>
<proteinExistence type="inferred from homology"/>
<feature type="transmembrane region" description="Helical" evidence="6">
    <location>
        <begin position="100"/>
        <end position="117"/>
    </location>
</feature>
<dbReference type="EMBL" id="AIMB01000008">
    <property type="protein sequence ID" value="EJF89271.1"/>
    <property type="molecule type" value="Genomic_DNA"/>
</dbReference>
<feature type="transmembrane region" description="Helical" evidence="6">
    <location>
        <begin position="5"/>
        <end position="25"/>
    </location>
</feature>
<keyword evidence="5 6" id="KW-0472">Membrane</keyword>
<comment type="caution">
    <text evidence="7">The sequence shown here is derived from an EMBL/GenBank/DDBJ whole genome shotgun (WGS) entry which is preliminary data.</text>
</comment>
<evidence type="ECO:0008006" key="9">
    <source>
        <dbReference type="Google" id="ProtNLM"/>
    </source>
</evidence>
<protein>
    <recommendedName>
        <fullName evidence="9">Tryptophan-rich sensory protein</fullName>
    </recommendedName>
</protein>
<evidence type="ECO:0000313" key="8">
    <source>
        <dbReference type="Proteomes" id="UP000008952"/>
    </source>
</evidence>
<comment type="subcellular location">
    <subcellularLocation>
        <location evidence="1">Membrane</location>
        <topology evidence="1">Multi-pass membrane protein</topology>
    </subcellularLocation>
</comment>